<name>A0A917ES94_HALAA</name>
<sequence>MLKSKTKWKFTYNDSVTDGYSNSLQGVSTLTSQLLNRRGITKPEEVKRFLHPSQEDLYDPFLLDGLSEAVERVRIAIERNEHILVYGDYDADGVSSTTVMVEALREAGAICDYYIPNRFTEGYGPNEAAFLQAAQDGFSVIITVDNGIAGIHEADVAKEAGIDLIITDHHEVQEALPDAFSIIHPKTSNDYPFKELAGVGVAFKFAQALLDEIPYHLLDMVAIGTIADLVPLKDENRALVFLGLQALNQTKRVGFKALKEVCSIDGEIEEETVGFSIGPRVNAVGRLQDASPAVDLFLTEDVSEASQLAEFINELNQERQKIVTEIAKEAEELLISGDQPLGEVIVVAKEGWNPGVLGIVASKLVRQFDRPAIVLGIDPEKNQAKGSARSIDAFDLFQNCMEVRDQFIHFGGHAQAAGMTLNTENIEEVRRQLCQKAQEKLSDDDYQQVLNVEMNVDMEEVTLEQIQEINKLRPFGMGNPKPLFHIKEKAKEIRLIGSRQNHLKLMFKKNQKKLDGIAFGMGDLYTRISPASDLEVIGELGINEWNGRKNVQVMIKDLKVQTWQLFDYRGSKHLEKKLGFPNDQHVVALTFNNAHNAPHELPIINGEEIESFQSFPLHGLVLLDLPPSLAQLSQAIQKLAPDNIYACYQVDDSAFFTSWPTRDHFKWFYGMLMKRHSFDLNKDREKLSARKGWNGNMINFISQVFFELGFVKIKDGLVTIESKPQQKDLSESTIYQERKEQLAVEQALYYSTYKELKDWFDQQREPIKEEVFNGL</sequence>
<proteinExistence type="inferred from homology"/>
<keyword evidence="5 10" id="KW-0269">Exonuclease</keyword>
<keyword evidence="11" id="KW-1185">Reference proteome</keyword>
<evidence type="ECO:0000259" key="7">
    <source>
        <dbReference type="Pfam" id="PF02272"/>
    </source>
</evidence>
<dbReference type="GO" id="GO:0006310">
    <property type="term" value="P:DNA recombination"/>
    <property type="evidence" value="ECO:0007669"/>
    <property type="project" value="InterPro"/>
</dbReference>
<dbReference type="Pfam" id="PF01368">
    <property type="entry name" value="DHH"/>
    <property type="match status" value="1"/>
</dbReference>
<feature type="domain" description="DDH" evidence="6">
    <location>
        <begin position="82"/>
        <end position="225"/>
    </location>
</feature>
<dbReference type="InterPro" id="IPR038763">
    <property type="entry name" value="DHH_sf"/>
</dbReference>
<accession>A0A917ES94</accession>
<dbReference type="InterPro" id="IPR041122">
    <property type="entry name" value="RecJ_OB"/>
</dbReference>
<dbReference type="AlphaFoldDB" id="A0A917ES94"/>
<keyword evidence="4" id="KW-0378">Hydrolase</keyword>
<evidence type="ECO:0000256" key="3">
    <source>
        <dbReference type="ARBA" id="ARBA00022722"/>
    </source>
</evidence>
<dbReference type="SUPFAM" id="SSF64182">
    <property type="entry name" value="DHH phosphoesterases"/>
    <property type="match status" value="1"/>
</dbReference>
<dbReference type="InterPro" id="IPR003156">
    <property type="entry name" value="DHHA1_dom"/>
</dbReference>
<feature type="domain" description="Single-stranded-DNA-specific exonuclease RecJ C-terminal" evidence="8">
    <location>
        <begin position="564"/>
        <end position="760"/>
    </location>
</feature>
<dbReference type="Pfam" id="PF10141">
    <property type="entry name" value="ssDNA-exonuc_C"/>
    <property type="match status" value="1"/>
</dbReference>
<dbReference type="InterPro" id="IPR018779">
    <property type="entry name" value="RecJ_C"/>
</dbReference>
<dbReference type="GO" id="GO:0008409">
    <property type="term" value="F:5'-3' exonuclease activity"/>
    <property type="evidence" value="ECO:0007669"/>
    <property type="project" value="InterPro"/>
</dbReference>
<comment type="caution">
    <text evidence="10">The sequence shown here is derived from an EMBL/GenBank/DDBJ whole genome shotgun (WGS) entry which is preliminary data.</text>
</comment>
<evidence type="ECO:0000256" key="5">
    <source>
        <dbReference type="ARBA" id="ARBA00022839"/>
    </source>
</evidence>
<dbReference type="GO" id="GO:0006281">
    <property type="term" value="P:DNA repair"/>
    <property type="evidence" value="ECO:0007669"/>
    <property type="project" value="InterPro"/>
</dbReference>
<protein>
    <recommendedName>
        <fullName evidence="2">Single-stranded-DNA-specific exonuclease RecJ</fullName>
    </recommendedName>
</protein>
<dbReference type="RefSeq" id="WP_188375595.1">
    <property type="nucleotide sequence ID" value="NZ_BMEL01000001.1"/>
</dbReference>
<organism evidence="10 11">
    <name type="scientific">Halobacillus andaensis</name>
    <dbReference type="NCBI Taxonomy" id="1176239"/>
    <lineage>
        <taxon>Bacteria</taxon>
        <taxon>Bacillati</taxon>
        <taxon>Bacillota</taxon>
        <taxon>Bacilli</taxon>
        <taxon>Bacillales</taxon>
        <taxon>Bacillaceae</taxon>
        <taxon>Halobacillus</taxon>
    </lineage>
</organism>
<dbReference type="NCBIfam" id="TIGR00644">
    <property type="entry name" value="recJ"/>
    <property type="match status" value="1"/>
</dbReference>
<dbReference type="EMBL" id="BMEL01000001">
    <property type="protein sequence ID" value="GGF07114.1"/>
    <property type="molecule type" value="Genomic_DNA"/>
</dbReference>
<comment type="similarity">
    <text evidence="1">Belongs to the RecJ family.</text>
</comment>
<evidence type="ECO:0000313" key="10">
    <source>
        <dbReference type="EMBL" id="GGF07114.1"/>
    </source>
</evidence>
<dbReference type="PANTHER" id="PTHR30255:SF2">
    <property type="entry name" value="SINGLE-STRANDED-DNA-SPECIFIC EXONUCLEASE RECJ"/>
    <property type="match status" value="1"/>
</dbReference>
<dbReference type="Gene3D" id="3.90.1640.30">
    <property type="match status" value="1"/>
</dbReference>
<feature type="domain" description="DHHA1" evidence="7">
    <location>
        <begin position="344"/>
        <end position="438"/>
    </location>
</feature>
<evidence type="ECO:0000256" key="1">
    <source>
        <dbReference type="ARBA" id="ARBA00005915"/>
    </source>
</evidence>
<evidence type="ECO:0000313" key="11">
    <source>
        <dbReference type="Proteomes" id="UP000660110"/>
    </source>
</evidence>
<keyword evidence="3" id="KW-0540">Nuclease</keyword>
<dbReference type="Gene3D" id="2.40.50.460">
    <property type="match status" value="1"/>
</dbReference>
<dbReference type="Proteomes" id="UP000660110">
    <property type="component" value="Unassembled WGS sequence"/>
</dbReference>
<evidence type="ECO:0000259" key="9">
    <source>
        <dbReference type="Pfam" id="PF17768"/>
    </source>
</evidence>
<evidence type="ECO:0000259" key="8">
    <source>
        <dbReference type="Pfam" id="PF10141"/>
    </source>
</evidence>
<evidence type="ECO:0000259" key="6">
    <source>
        <dbReference type="Pfam" id="PF01368"/>
    </source>
</evidence>
<dbReference type="InterPro" id="IPR051673">
    <property type="entry name" value="SSDNA_exonuclease_RecJ"/>
</dbReference>
<dbReference type="PANTHER" id="PTHR30255">
    <property type="entry name" value="SINGLE-STRANDED-DNA-SPECIFIC EXONUCLEASE RECJ"/>
    <property type="match status" value="1"/>
</dbReference>
<dbReference type="Pfam" id="PF02272">
    <property type="entry name" value="DHHA1"/>
    <property type="match status" value="1"/>
</dbReference>
<reference evidence="10" key="2">
    <citation type="submission" date="2020-09" db="EMBL/GenBank/DDBJ databases">
        <authorList>
            <person name="Sun Q."/>
            <person name="Zhou Y."/>
        </authorList>
    </citation>
    <scope>NUCLEOTIDE SEQUENCE</scope>
    <source>
        <strain evidence="10">CGMCC 1.12153</strain>
    </source>
</reference>
<dbReference type="InterPro" id="IPR001667">
    <property type="entry name" value="DDH_dom"/>
</dbReference>
<reference evidence="10" key="1">
    <citation type="journal article" date="2014" name="Int. J. Syst. Evol. Microbiol.">
        <title>Complete genome sequence of Corynebacterium casei LMG S-19264T (=DSM 44701T), isolated from a smear-ripened cheese.</title>
        <authorList>
            <consortium name="US DOE Joint Genome Institute (JGI-PGF)"/>
            <person name="Walter F."/>
            <person name="Albersmeier A."/>
            <person name="Kalinowski J."/>
            <person name="Ruckert C."/>
        </authorList>
    </citation>
    <scope>NUCLEOTIDE SEQUENCE</scope>
    <source>
        <strain evidence="10">CGMCC 1.12153</strain>
    </source>
</reference>
<evidence type="ECO:0000256" key="2">
    <source>
        <dbReference type="ARBA" id="ARBA00019841"/>
    </source>
</evidence>
<dbReference type="Pfam" id="PF17768">
    <property type="entry name" value="RecJ_OB"/>
    <property type="match status" value="1"/>
</dbReference>
<dbReference type="GO" id="GO:0003676">
    <property type="term" value="F:nucleic acid binding"/>
    <property type="evidence" value="ECO:0007669"/>
    <property type="project" value="InterPro"/>
</dbReference>
<evidence type="ECO:0000256" key="4">
    <source>
        <dbReference type="ARBA" id="ARBA00022801"/>
    </source>
</evidence>
<dbReference type="InterPro" id="IPR004610">
    <property type="entry name" value="RecJ"/>
</dbReference>
<gene>
    <name evidence="10" type="primary">recJ</name>
    <name evidence="10" type="ORF">GCM10010954_01930</name>
</gene>
<feature type="domain" description="RecJ OB" evidence="9">
    <location>
        <begin position="453"/>
        <end position="557"/>
    </location>
</feature>